<reference evidence="2" key="1">
    <citation type="submission" date="2010-05" db="EMBL/GenBank/DDBJ databases">
        <title>The Genome Sequence of Magnaporthe poae strain ATCC 64411.</title>
        <authorList>
            <consortium name="The Broad Institute Genome Sequencing Platform"/>
            <consortium name="Broad Institute Genome Sequencing Center for Infectious Disease"/>
            <person name="Ma L.-J."/>
            <person name="Dead R."/>
            <person name="Young S."/>
            <person name="Zeng Q."/>
            <person name="Koehrsen M."/>
            <person name="Alvarado L."/>
            <person name="Berlin A."/>
            <person name="Chapman S.B."/>
            <person name="Chen Z."/>
            <person name="Freedman E."/>
            <person name="Gellesch M."/>
            <person name="Goldberg J."/>
            <person name="Griggs A."/>
            <person name="Gujja S."/>
            <person name="Heilman E.R."/>
            <person name="Heiman D."/>
            <person name="Hepburn T."/>
            <person name="Howarth C."/>
            <person name="Jen D."/>
            <person name="Larson L."/>
            <person name="Mehta T."/>
            <person name="Neiman D."/>
            <person name="Pearson M."/>
            <person name="Roberts A."/>
            <person name="Saif S."/>
            <person name="Shea T."/>
            <person name="Shenoy N."/>
            <person name="Sisk P."/>
            <person name="Stolte C."/>
            <person name="Sykes S."/>
            <person name="Walk T."/>
            <person name="White J."/>
            <person name="Yandava C."/>
            <person name="Haas B."/>
            <person name="Nusbaum C."/>
            <person name="Birren B."/>
        </authorList>
    </citation>
    <scope>NUCLEOTIDE SEQUENCE</scope>
    <source>
        <strain evidence="2">ATCC 64411</strain>
    </source>
</reference>
<evidence type="ECO:0000256" key="1">
    <source>
        <dbReference type="SAM" id="MobiDB-lite"/>
    </source>
</evidence>
<dbReference type="EMBL" id="GL876972">
    <property type="protein sequence ID" value="KLU89124.1"/>
    <property type="molecule type" value="Genomic_DNA"/>
</dbReference>
<accession>A0A0H2UDH3</accession>
<feature type="compositionally biased region" description="Basic residues" evidence="1">
    <location>
        <begin position="60"/>
        <end position="79"/>
    </location>
</feature>
<gene>
    <name evidence="2" type="ORF">MAPG_08100</name>
</gene>
<reference evidence="2" key="2">
    <citation type="submission" date="2011-03" db="EMBL/GenBank/DDBJ databases">
        <title>Annotation of Magnaporthe poae ATCC 64411.</title>
        <authorList>
            <person name="Ma L.-J."/>
            <person name="Dead R."/>
            <person name="Young S.K."/>
            <person name="Zeng Q."/>
            <person name="Gargeya S."/>
            <person name="Fitzgerald M."/>
            <person name="Haas B."/>
            <person name="Abouelleil A."/>
            <person name="Alvarado L."/>
            <person name="Arachchi H.M."/>
            <person name="Berlin A."/>
            <person name="Brown A."/>
            <person name="Chapman S.B."/>
            <person name="Chen Z."/>
            <person name="Dunbar C."/>
            <person name="Freedman E."/>
            <person name="Gearin G."/>
            <person name="Gellesch M."/>
            <person name="Goldberg J."/>
            <person name="Griggs A."/>
            <person name="Gujja S."/>
            <person name="Heiman D."/>
            <person name="Howarth C."/>
            <person name="Larson L."/>
            <person name="Lui A."/>
            <person name="MacDonald P.J.P."/>
            <person name="Mehta T."/>
            <person name="Montmayeur A."/>
            <person name="Murphy C."/>
            <person name="Neiman D."/>
            <person name="Pearson M."/>
            <person name="Priest M."/>
            <person name="Roberts A."/>
            <person name="Saif S."/>
            <person name="Shea T."/>
            <person name="Shenoy N."/>
            <person name="Sisk P."/>
            <person name="Stolte C."/>
            <person name="Sykes S."/>
            <person name="Yandava C."/>
            <person name="Wortman J."/>
            <person name="Nusbaum C."/>
            <person name="Birren B."/>
        </authorList>
    </citation>
    <scope>NUCLEOTIDE SEQUENCE</scope>
    <source>
        <strain evidence="2">ATCC 64411</strain>
    </source>
</reference>
<dbReference type="VEuPathDB" id="FungiDB:MAPG_08100"/>
<sequence length="203" mass="23001">RVSAVTDLMFRPFGARFRQQLFAPQLLPGVRSVDTQDFYPVGLGGTRMGPTSPALMHTEVKKKKKEGKKKKERKKKKKKIDTDIGPTASMLIALVVMWPGRSVIRQADHGQHMHLASILGCRGSHERDKHFMYHHNPYRISGRKPESQQTAFCFPRTSAWTRPSQAGFGVKRIPTLPMYILYRQSALVVGGFVPCKKKEEGQQ</sequence>
<proteinExistence type="predicted"/>
<organism evidence="2">
    <name type="scientific">Magnaporthiopsis poae (strain ATCC 64411 / 73-15)</name>
    <name type="common">Kentucky bluegrass fungus</name>
    <name type="synonym">Magnaporthe poae</name>
    <dbReference type="NCBI Taxonomy" id="644358"/>
    <lineage>
        <taxon>Eukaryota</taxon>
        <taxon>Fungi</taxon>
        <taxon>Dikarya</taxon>
        <taxon>Ascomycota</taxon>
        <taxon>Pezizomycotina</taxon>
        <taxon>Sordariomycetes</taxon>
        <taxon>Sordariomycetidae</taxon>
        <taxon>Magnaporthales</taxon>
        <taxon>Magnaporthaceae</taxon>
        <taxon>Magnaporthiopsis</taxon>
    </lineage>
</organism>
<feature type="region of interest" description="Disordered" evidence="1">
    <location>
        <begin position="45"/>
        <end position="82"/>
    </location>
</feature>
<protein>
    <submittedName>
        <fullName evidence="2">Uncharacterized protein</fullName>
    </submittedName>
</protein>
<evidence type="ECO:0000313" key="2">
    <source>
        <dbReference type="EMBL" id="KLU89124.1"/>
    </source>
</evidence>
<feature type="non-terminal residue" evidence="2">
    <location>
        <position position="1"/>
    </location>
</feature>
<dbReference type="OrthoDB" id="412781at2759"/>
<dbReference type="AlphaFoldDB" id="A0A0H2UDH3"/>
<name>A0A0H2UDH3_MAGP6</name>